<dbReference type="AlphaFoldDB" id="A0A9W4PCZ3"/>
<protein>
    <submittedName>
        <fullName evidence="2">Uncharacterized protein</fullName>
    </submittedName>
</protein>
<sequence>MGGIHMPIVDAILLGAVLYFGGLFTRTVMKDES</sequence>
<evidence type="ECO:0000313" key="2">
    <source>
        <dbReference type="EMBL" id="CAH0187210.1"/>
    </source>
</evidence>
<gene>
    <name evidence="2" type="ORF">SRABI133_01575</name>
</gene>
<reference evidence="2" key="1">
    <citation type="submission" date="2021-11" db="EMBL/GenBank/DDBJ databases">
        <authorList>
            <person name="Bulgarelli D."/>
        </authorList>
    </citation>
    <scope>NUCLEOTIDE SEQUENCE</scope>
    <source>
        <strain evidence="2">Bi133</strain>
    </source>
</reference>
<evidence type="ECO:0000256" key="1">
    <source>
        <dbReference type="SAM" id="Phobius"/>
    </source>
</evidence>
<dbReference type="Proteomes" id="UP000789326">
    <property type="component" value="Unassembled WGS sequence"/>
</dbReference>
<organism evidence="2 3">
    <name type="scientific">Peribacillus simplex</name>
    <dbReference type="NCBI Taxonomy" id="1478"/>
    <lineage>
        <taxon>Bacteria</taxon>
        <taxon>Bacillati</taxon>
        <taxon>Bacillota</taxon>
        <taxon>Bacilli</taxon>
        <taxon>Bacillales</taxon>
        <taxon>Bacillaceae</taxon>
        <taxon>Peribacillus</taxon>
    </lineage>
</organism>
<feature type="transmembrane region" description="Helical" evidence="1">
    <location>
        <begin position="6"/>
        <end position="25"/>
    </location>
</feature>
<accession>A0A9W4PCZ3</accession>
<dbReference type="EMBL" id="CAKKMG010000014">
    <property type="protein sequence ID" value="CAH0187210.1"/>
    <property type="molecule type" value="Genomic_DNA"/>
</dbReference>
<evidence type="ECO:0000313" key="3">
    <source>
        <dbReference type="Proteomes" id="UP000789326"/>
    </source>
</evidence>
<keyword evidence="1" id="KW-0472">Membrane</keyword>
<proteinExistence type="predicted"/>
<keyword evidence="1" id="KW-1133">Transmembrane helix</keyword>
<name>A0A9W4PCZ3_9BACI</name>
<comment type="caution">
    <text evidence="2">The sequence shown here is derived from an EMBL/GenBank/DDBJ whole genome shotgun (WGS) entry which is preliminary data.</text>
</comment>
<keyword evidence="1" id="KW-0812">Transmembrane</keyword>